<sequence length="142" mass="15532">MGRRVGRRGTAPLGLVVACWPRRCGLCPRVRGLCIIPASNSRRRRRRNYHHHHHPLLPPPPPPPQPPPSLPQSNTPATTTTTTTIGTLNLPSRLRRPCENQASDSVVAAAGQPRPRPCSVPGSWLSSRRFAPTSTTTQPLAR</sequence>
<dbReference type="EMBL" id="VSRR010000645">
    <property type="protein sequence ID" value="MPC18082.1"/>
    <property type="molecule type" value="Genomic_DNA"/>
</dbReference>
<accession>A0A5B7D9Z1</accession>
<evidence type="ECO:0000256" key="1">
    <source>
        <dbReference type="SAM" id="MobiDB-lite"/>
    </source>
</evidence>
<comment type="caution">
    <text evidence="2">The sequence shown here is derived from an EMBL/GenBank/DDBJ whole genome shotgun (WGS) entry which is preliminary data.</text>
</comment>
<proteinExistence type="predicted"/>
<dbReference type="AlphaFoldDB" id="A0A5B7D9Z1"/>
<dbReference type="PROSITE" id="PS51257">
    <property type="entry name" value="PROKAR_LIPOPROTEIN"/>
    <property type="match status" value="1"/>
</dbReference>
<evidence type="ECO:0000313" key="2">
    <source>
        <dbReference type="EMBL" id="MPC18082.1"/>
    </source>
</evidence>
<protein>
    <submittedName>
        <fullName evidence="2">Uncharacterized protein</fullName>
    </submittedName>
</protein>
<gene>
    <name evidence="2" type="ORF">E2C01_010955</name>
</gene>
<dbReference type="Proteomes" id="UP000324222">
    <property type="component" value="Unassembled WGS sequence"/>
</dbReference>
<feature type="compositionally biased region" description="Pro residues" evidence="1">
    <location>
        <begin position="56"/>
        <end position="70"/>
    </location>
</feature>
<evidence type="ECO:0000313" key="3">
    <source>
        <dbReference type="Proteomes" id="UP000324222"/>
    </source>
</evidence>
<feature type="compositionally biased region" description="Basic residues" evidence="1">
    <location>
        <begin position="42"/>
        <end position="55"/>
    </location>
</feature>
<feature type="compositionally biased region" description="Polar residues" evidence="1">
    <location>
        <begin position="132"/>
        <end position="142"/>
    </location>
</feature>
<organism evidence="2 3">
    <name type="scientific">Portunus trituberculatus</name>
    <name type="common">Swimming crab</name>
    <name type="synonym">Neptunus trituberculatus</name>
    <dbReference type="NCBI Taxonomy" id="210409"/>
    <lineage>
        <taxon>Eukaryota</taxon>
        <taxon>Metazoa</taxon>
        <taxon>Ecdysozoa</taxon>
        <taxon>Arthropoda</taxon>
        <taxon>Crustacea</taxon>
        <taxon>Multicrustacea</taxon>
        <taxon>Malacostraca</taxon>
        <taxon>Eumalacostraca</taxon>
        <taxon>Eucarida</taxon>
        <taxon>Decapoda</taxon>
        <taxon>Pleocyemata</taxon>
        <taxon>Brachyura</taxon>
        <taxon>Eubrachyura</taxon>
        <taxon>Portunoidea</taxon>
        <taxon>Portunidae</taxon>
        <taxon>Portuninae</taxon>
        <taxon>Portunus</taxon>
    </lineage>
</organism>
<feature type="region of interest" description="Disordered" evidence="1">
    <location>
        <begin position="42"/>
        <end position="142"/>
    </location>
</feature>
<name>A0A5B7D9Z1_PORTR</name>
<keyword evidence="3" id="KW-1185">Reference proteome</keyword>
<reference evidence="2 3" key="1">
    <citation type="submission" date="2019-05" db="EMBL/GenBank/DDBJ databases">
        <title>Another draft genome of Portunus trituberculatus and its Hox gene families provides insights of decapod evolution.</title>
        <authorList>
            <person name="Jeong J.-H."/>
            <person name="Song I."/>
            <person name="Kim S."/>
            <person name="Choi T."/>
            <person name="Kim D."/>
            <person name="Ryu S."/>
            <person name="Kim W."/>
        </authorList>
    </citation>
    <scope>NUCLEOTIDE SEQUENCE [LARGE SCALE GENOMIC DNA]</scope>
    <source>
        <tissue evidence="2">Muscle</tissue>
    </source>
</reference>